<proteinExistence type="predicted"/>
<reference evidence="1 2" key="1">
    <citation type="submission" date="2019-07" db="EMBL/GenBank/DDBJ databases">
        <title>Genomic Encyclopedia of Type Strains, Phase IV (KMG-IV): sequencing the most valuable type-strain genomes for metagenomic binning, comparative biology and taxonomic classification.</title>
        <authorList>
            <person name="Goeker M."/>
        </authorList>
    </citation>
    <scope>NUCLEOTIDE SEQUENCE [LARGE SCALE GENOMIC DNA]</scope>
    <source>
        <strain evidence="1 2">DSM 18961</strain>
    </source>
</reference>
<dbReference type="RefSeq" id="WP_148868464.1">
    <property type="nucleotide sequence ID" value="NZ_VNIA01000001.1"/>
</dbReference>
<dbReference type="OrthoDB" id="1443922at2"/>
<dbReference type="EMBL" id="VNIA01000001">
    <property type="protein sequence ID" value="TYP99757.1"/>
    <property type="molecule type" value="Genomic_DNA"/>
</dbReference>
<name>A0A5S5DUZ9_9FLAO</name>
<sequence>MNIENFSFKLQQSWDELLPVLKKDSLKHFKKNTFKLEDSNFQNIPKKAGVYLFSIKPKNNFDLNFFKKQWIEDKTVNFPSIRKNISDYFIKDNWNVFYIGKSEKLQERILKHYNDSYKSSTYGLKLLERKWLVKIAEIRVSFYELSHNNSSKEVIQFIITNLEKELRKDLKPWVGKQ</sequence>
<evidence type="ECO:0000313" key="1">
    <source>
        <dbReference type="EMBL" id="TYP99757.1"/>
    </source>
</evidence>
<organism evidence="1 2">
    <name type="scientific">Tenacibaculum adriaticum</name>
    <dbReference type="NCBI Taxonomy" id="413713"/>
    <lineage>
        <taxon>Bacteria</taxon>
        <taxon>Pseudomonadati</taxon>
        <taxon>Bacteroidota</taxon>
        <taxon>Flavobacteriia</taxon>
        <taxon>Flavobacteriales</taxon>
        <taxon>Flavobacteriaceae</taxon>
        <taxon>Tenacibaculum</taxon>
    </lineage>
</organism>
<protein>
    <recommendedName>
        <fullName evidence="3">GIY-YIG domain-containing protein</fullName>
    </recommendedName>
</protein>
<dbReference type="AlphaFoldDB" id="A0A5S5DUZ9"/>
<accession>A0A5S5DUZ9</accession>
<dbReference type="SUPFAM" id="SSF82771">
    <property type="entry name" value="GIY-YIG endonuclease"/>
    <property type="match status" value="1"/>
</dbReference>
<evidence type="ECO:0008006" key="3">
    <source>
        <dbReference type="Google" id="ProtNLM"/>
    </source>
</evidence>
<dbReference type="InterPro" id="IPR035901">
    <property type="entry name" value="GIY-YIG_endonuc_sf"/>
</dbReference>
<dbReference type="Proteomes" id="UP000323136">
    <property type="component" value="Unassembled WGS sequence"/>
</dbReference>
<gene>
    <name evidence="1" type="ORF">C7447_101361</name>
</gene>
<comment type="caution">
    <text evidence="1">The sequence shown here is derived from an EMBL/GenBank/DDBJ whole genome shotgun (WGS) entry which is preliminary data.</text>
</comment>
<evidence type="ECO:0000313" key="2">
    <source>
        <dbReference type="Proteomes" id="UP000323136"/>
    </source>
</evidence>
<keyword evidence="2" id="KW-1185">Reference proteome</keyword>